<organism evidence="1 2">
    <name type="scientific">Cronobacter malonaticus</name>
    <dbReference type="NCBI Taxonomy" id="413503"/>
    <lineage>
        <taxon>Bacteria</taxon>
        <taxon>Pseudomonadati</taxon>
        <taxon>Pseudomonadota</taxon>
        <taxon>Gammaproteobacteria</taxon>
        <taxon>Enterobacterales</taxon>
        <taxon>Enterobacteriaceae</taxon>
        <taxon>Cronobacter</taxon>
    </lineage>
</organism>
<dbReference type="AlphaFoldDB" id="V5U3W4"/>
<dbReference type="KEGG" id="csi:P262_05215"/>
<dbReference type="Proteomes" id="UP000018545">
    <property type="component" value="Chromosome"/>
</dbReference>
<evidence type="ECO:0000313" key="1">
    <source>
        <dbReference type="EMBL" id="AHB72073.1"/>
    </source>
</evidence>
<sequence>MTVHDASIKKTRLTGQLHTLKKPHRRGFCIMKDEACR</sequence>
<dbReference type="HOGENOM" id="CLU_3342742_0_0_6"/>
<dbReference type="PATRIC" id="fig|1401659.3.peg.3677"/>
<proteinExistence type="predicted"/>
<dbReference type="EMBL" id="CP006731">
    <property type="protein sequence ID" value="AHB72073.1"/>
    <property type="molecule type" value="Genomic_DNA"/>
</dbReference>
<accession>V5U3W4</accession>
<reference evidence="1 2" key="1">
    <citation type="journal article" date="2014" name="Genome Announc.">
        <title>Complete Genome Sequence of Cronobacter sakazakii Strain CMCC 45402.</title>
        <authorList>
            <person name="Zhao Z."/>
            <person name="Wang L."/>
            <person name="Wang B."/>
            <person name="Liang H."/>
            <person name="Ye Q."/>
            <person name="Zeng M."/>
        </authorList>
    </citation>
    <scope>NUCLEOTIDE SEQUENCE [LARGE SCALE GENOMIC DNA]</scope>
    <source>
        <strain evidence="2">45402</strain>
    </source>
</reference>
<protein>
    <submittedName>
        <fullName evidence="1">Uncharacterized protein</fullName>
    </submittedName>
</protein>
<evidence type="ECO:0000313" key="2">
    <source>
        <dbReference type="Proteomes" id="UP000018545"/>
    </source>
</evidence>
<name>V5U3W4_9ENTR</name>
<gene>
    <name evidence="1" type="ORF">P262_05215</name>
</gene>